<dbReference type="Pfam" id="PF00587">
    <property type="entry name" value="tRNA-synt_2b"/>
    <property type="match status" value="1"/>
</dbReference>
<evidence type="ECO:0000256" key="5">
    <source>
        <dbReference type="ARBA" id="ARBA00022840"/>
    </source>
</evidence>
<evidence type="ECO:0000313" key="11">
    <source>
        <dbReference type="Proteomes" id="UP000176603"/>
    </source>
</evidence>
<dbReference type="AlphaFoldDB" id="A0A1F7UNK3"/>
<dbReference type="InterPro" id="IPR033731">
    <property type="entry name" value="GlyRS-like_core"/>
</dbReference>
<comment type="catalytic activity">
    <reaction evidence="8">
        <text>tRNA(Gly) + glycine + ATP = glycyl-tRNA(Gly) + AMP + diphosphate</text>
        <dbReference type="Rhea" id="RHEA:16013"/>
        <dbReference type="Rhea" id="RHEA-COMP:9664"/>
        <dbReference type="Rhea" id="RHEA-COMP:9683"/>
        <dbReference type="ChEBI" id="CHEBI:30616"/>
        <dbReference type="ChEBI" id="CHEBI:33019"/>
        <dbReference type="ChEBI" id="CHEBI:57305"/>
        <dbReference type="ChEBI" id="CHEBI:78442"/>
        <dbReference type="ChEBI" id="CHEBI:78522"/>
        <dbReference type="ChEBI" id="CHEBI:456215"/>
        <dbReference type="EC" id="6.1.1.14"/>
    </reaction>
</comment>
<dbReference type="CDD" id="cd00858">
    <property type="entry name" value="GlyRS_anticodon"/>
    <property type="match status" value="1"/>
</dbReference>
<dbReference type="FunFam" id="3.40.50.800:FF:000002">
    <property type="entry name" value="Glycine--tRNA ligase"/>
    <property type="match status" value="1"/>
</dbReference>
<dbReference type="InterPro" id="IPR036621">
    <property type="entry name" value="Anticodon-bd_dom_sf"/>
</dbReference>
<feature type="binding site" evidence="8">
    <location>
        <begin position="207"/>
        <end position="212"/>
    </location>
    <ligand>
        <name>ATP</name>
        <dbReference type="ChEBI" id="CHEBI:30616"/>
    </ligand>
</feature>
<evidence type="ECO:0000256" key="2">
    <source>
        <dbReference type="ARBA" id="ARBA00022490"/>
    </source>
</evidence>
<keyword evidence="4 8" id="KW-0547">Nucleotide-binding</keyword>
<dbReference type="SUPFAM" id="SSF52954">
    <property type="entry name" value="Class II aaRS ABD-related"/>
    <property type="match status" value="1"/>
</dbReference>
<dbReference type="GO" id="GO:0005737">
    <property type="term" value="C:cytoplasm"/>
    <property type="evidence" value="ECO:0007669"/>
    <property type="project" value="UniProtKB-SubCell"/>
</dbReference>
<dbReference type="GO" id="GO:0004820">
    <property type="term" value="F:glycine-tRNA ligase activity"/>
    <property type="evidence" value="ECO:0007669"/>
    <property type="project" value="UniProtKB-UniRule"/>
</dbReference>
<dbReference type="GO" id="GO:0006426">
    <property type="term" value="P:glycyl-tRNA aminoacylation"/>
    <property type="evidence" value="ECO:0007669"/>
    <property type="project" value="UniProtKB-UniRule"/>
</dbReference>
<dbReference type="GO" id="GO:0005524">
    <property type="term" value="F:ATP binding"/>
    <property type="evidence" value="ECO:0007669"/>
    <property type="project" value="UniProtKB-UniRule"/>
</dbReference>
<dbReference type="STRING" id="1802399.A3E39_02185"/>
<comment type="function">
    <text evidence="8">Catalyzes the attachment of glycine to tRNA(Gly).</text>
</comment>
<dbReference type="Proteomes" id="UP000176603">
    <property type="component" value="Unassembled WGS sequence"/>
</dbReference>
<dbReference type="NCBIfam" id="NF003211">
    <property type="entry name" value="PRK04173.1"/>
    <property type="match status" value="1"/>
</dbReference>
<keyword evidence="5 8" id="KW-0067">ATP-binding</keyword>
<feature type="binding site" evidence="8">
    <location>
        <begin position="212"/>
        <end position="216"/>
    </location>
    <ligand>
        <name>substrate</name>
    </ligand>
</feature>
<reference evidence="10 11" key="1">
    <citation type="journal article" date="2016" name="Nat. Commun.">
        <title>Thousands of microbial genomes shed light on interconnected biogeochemical processes in an aquifer system.</title>
        <authorList>
            <person name="Anantharaman K."/>
            <person name="Brown C.T."/>
            <person name="Hug L.A."/>
            <person name="Sharon I."/>
            <person name="Castelle C.J."/>
            <person name="Probst A.J."/>
            <person name="Thomas B.C."/>
            <person name="Singh A."/>
            <person name="Wilkins M.J."/>
            <person name="Karaoz U."/>
            <person name="Brodie E.L."/>
            <person name="Williams K.H."/>
            <person name="Hubbard S.S."/>
            <person name="Banfield J.F."/>
        </authorList>
    </citation>
    <scope>NUCLEOTIDE SEQUENCE [LARGE SCALE GENOMIC DNA]</scope>
</reference>
<keyword evidence="2 8" id="KW-0963">Cytoplasm</keyword>
<comment type="subunit">
    <text evidence="8">Homodimer.</text>
</comment>
<evidence type="ECO:0000256" key="3">
    <source>
        <dbReference type="ARBA" id="ARBA00022598"/>
    </source>
</evidence>
<comment type="similarity">
    <text evidence="1 8">Belongs to the class-II aminoacyl-tRNA synthetase family.</text>
</comment>
<dbReference type="PROSITE" id="PS50862">
    <property type="entry name" value="AA_TRNA_LIGASE_II"/>
    <property type="match status" value="1"/>
</dbReference>
<dbReference type="PRINTS" id="PR01043">
    <property type="entry name" value="TRNASYNTHGLY"/>
</dbReference>
<dbReference type="SUPFAM" id="SSF55681">
    <property type="entry name" value="Class II aaRS and biotin synthetases"/>
    <property type="match status" value="1"/>
</dbReference>
<feature type="binding site" evidence="8">
    <location>
        <position position="165"/>
    </location>
    <ligand>
        <name>substrate</name>
    </ligand>
</feature>
<dbReference type="GO" id="GO:0015966">
    <property type="term" value="P:diadenosine tetraphosphate biosynthetic process"/>
    <property type="evidence" value="ECO:0007669"/>
    <property type="project" value="UniProtKB-ARBA"/>
</dbReference>
<dbReference type="PANTHER" id="PTHR10745">
    <property type="entry name" value="GLYCYL-TRNA SYNTHETASE/DNA POLYMERASE SUBUNIT GAMMA-2"/>
    <property type="match status" value="1"/>
</dbReference>
<keyword evidence="7 8" id="KW-0030">Aminoacyl-tRNA synthetase</keyword>
<feature type="binding site" evidence="8">
    <location>
        <begin position="322"/>
        <end position="326"/>
    </location>
    <ligand>
        <name>substrate</name>
    </ligand>
</feature>
<dbReference type="GO" id="GO:0004081">
    <property type="term" value="F:bis(5'-nucleosyl)-tetraphosphatase (asymmetrical) activity"/>
    <property type="evidence" value="ECO:0007669"/>
    <property type="project" value="UniProtKB-ARBA"/>
</dbReference>
<dbReference type="GO" id="GO:0070062">
    <property type="term" value="C:extracellular exosome"/>
    <property type="evidence" value="ECO:0007669"/>
    <property type="project" value="UniProtKB-ARBA"/>
</dbReference>
<comment type="subcellular location">
    <subcellularLocation>
        <location evidence="8">Cytoplasm</location>
    </subcellularLocation>
</comment>
<evidence type="ECO:0000256" key="4">
    <source>
        <dbReference type="ARBA" id="ARBA00022741"/>
    </source>
</evidence>
<dbReference type="NCBIfam" id="TIGR00389">
    <property type="entry name" value="glyS_dimeric"/>
    <property type="match status" value="1"/>
</dbReference>
<organism evidence="10 11">
    <name type="scientific">Candidatus Uhrbacteria bacterium RIFCSPHIGHO2_12_FULL_60_25</name>
    <dbReference type="NCBI Taxonomy" id="1802399"/>
    <lineage>
        <taxon>Bacteria</taxon>
        <taxon>Candidatus Uhriibacteriota</taxon>
    </lineage>
</organism>
<dbReference type="Pfam" id="PF03129">
    <property type="entry name" value="HGTP_anticodon"/>
    <property type="match status" value="1"/>
</dbReference>
<feature type="domain" description="Aminoacyl-transfer RNA synthetases class-II family profile" evidence="9">
    <location>
        <begin position="10"/>
        <end position="365"/>
    </location>
</feature>
<dbReference type="PANTHER" id="PTHR10745:SF8">
    <property type="entry name" value="DNA POLYMERASE SUBUNIT GAMMA-2, MITOCHONDRIAL"/>
    <property type="match status" value="1"/>
</dbReference>
<dbReference type="EC" id="6.1.1.14" evidence="8"/>
<keyword evidence="6 8" id="KW-0648">Protein biosynthesis</keyword>
<evidence type="ECO:0000259" key="9">
    <source>
        <dbReference type="PROSITE" id="PS50862"/>
    </source>
</evidence>
<dbReference type="HAMAP" id="MF_00253_B">
    <property type="entry name" value="Gly_tRNA_synth_B"/>
    <property type="match status" value="1"/>
</dbReference>
<evidence type="ECO:0000256" key="8">
    <source>
        <dbReference type="HAMAP-Rule" id="MF_00253"/>
    </source>
</evidence>
<dbReference type="InterPro" id="IPR002315">
    <property type="entry name" value="tRNA-synt_gly"/>
</dbReference>
<evidence type="ECO:0000256" key="1">
    <source>
        <dbReference type="ARBA" id="ARBA00008226"/>
    </source>
</evidence>
<accession>A0A1F7UNK3</accession>
<dbReference type="Gene3D" id="3.40.50.800">
    <property type="entry name" value="Anticodon-binding domain"/>
    <property type="match status" value="1"/>
</dbReference>
<feature type="binding site" evidence="8">
    <location>
        <begin position="326"/>
        <end position="329"/>
    </location>
    <ligand>
        <name>ATP</name>
        <dbReference type="ChEBI" id="CHEBI:30616"/>
    </ligand>
</feature>
<dbReference type="EMBL" id="MGEH01000014">
    <property type="protein sequence ID" value="OGL79288.1"/>
    <property type="molecule type" value="Genomic_DNA"/>
</dbReference>
<comment type="caution">
    <text evidence="10">The sequence shown here is derived from an EMBL/GenBank/DDBJ whole genome shotgun (WGS) entry which is preliminary data.</text>
</comment>
<dbReference type="InterPro" id="IPR045864">
    <property type="entry name" value="aa-tRNA-synth_II/BPL/LPL"/>
</dbReference>
<dbReference type="GO" id="GO:1990742">
    <property type="term" value="C:microvesicle"/>
    <property type="evidence" value="ECO:0007669"/>
    <property type="project" value="UniProtKB-ARBA"/>
</dbReference>
<dbReference type="InterPro" id="IPR004154">
    <property type="entry name" value="Anticodon-bd"/>
</dbReference>
<gene>
    <name evidence="8" type="primary">glyQS</name>
    <name evidence="10" type="ORF">A3E39_02185</name>
</gene>
<protein>
    <recommendedName>
        <fullName evidence="8">Glycine--tRNA ligase</fullName>
        <ecNumber evidence="8">6.1.1.14</ecNumber>
    </recommendedName>
    <alternativeName>
        <fullName evidence="8">Glycyl-tRNA synthetase</fullName>
        <shortName evidence="8">GlyRS</shortName>
    </alternativeName>
</protein>
<evidence type="ECO:0000256" key="6">
    <source>
        <dbReference type="ARBA" id="ARBA00022917"/>
    </source>
</evidence>
<dbReference type="InterPro" id="IPR006195">
    <property type="entry name" value="aa-tRNA-synth_II"/>
</dbReference>
<feature type="binding site" evidence="8">
    <location>
        <begin position="197"/>
        <end position="199"/>
    </location>
    <ligand>
        <name>ATP</name>
        <dbReference type="ChEBI" id="CHEBI:30616"/>
    </ligand>
</feature>
<keyword evidence="3 8" id="KW-0436">Ligase</keyword>
<dbReference type="InterPro" id="IPR002314">
    <property type="entry name" value="aa-tRNA-synt_IIb"/>
</dbReference>
<proteinExistence type="inferred from homology"/>
<evidence type="ECO:0000256" key="7">
    <source>
        <dbReference type="ARBA" id="ARBA00023146"/>
    </source>
</evidence>
<evidence type="ECO:0000313" key="10">
    <source>
        <dbReference type="EMBL" id="OGL79288.1"/>
    </source>
</evidence>
<dbReference type="CDD" id="cd00774">
    <property type="entry name" value="GlyRS-like_core"/>
    <property type="match status" value="1"/>
</dbReference>
<name>A0A1F7UNK3_9BACT</name>
<dbReference type="InterPro" id="IPR022961">
    <property type="entry name" value="Gly_tRNA_ligase_bac"/>
</dbReference>
<dbReference type="InterPro" id="IPR027031">
    <property type="entry name" value="Gly-tRNA_synthase/POLG2"/>
</dbReference>
<sequence length="459" mass="52568">MPISPEQKMDLLVSLCKRRGFVYPGSEIYGGFANSWDYGPYGAELRRNIRNAWWQRFVLGRDDVVGIETPILMNPKAWEASGHLQNFNDPLVDCKKCKHRFRADHLLEAKQAEPGYDKEKPVDLKNVRCPLCGGELTGVRQFNMMMKTFVGVMEDPTSVAYFRPETAGGMFVAWKNVRDSSRKKLPFGIAQTGKAFRNEITPGNFIFRTREFEQMEIEYFVKAEDASRAFDMWLAEQKSWVHDVLKLDPSHVVYHEIPDAERAFYSARSVDTEYRFPFGLKELYGIANRTDYDLARHQDASKEDLRYLDPETGEKVLPYVIEPTWGVDRSVLAVLSEHLDIDEADTSDGDKEPRMVLRLPPRLAPVKAAILPLQKKDDLVRVARDLIASFRGAGVSVEYDESASIGKRYRRQDEIGTPWCFTVDFESLNDKKVTVRDRDSMGQERVAIGDVTGWVQNKL</sequence>
<feature type="binding site" evidence="8">
    <location>
        <position position="102"/>
    </location>
    <ligand>
        <name>substrate</name>
    </ligand>
</feature>
<feature type="binding site" evidence="8">
    <location>
        <begin position="282"/>
        <end position="283"/>
    </location>
    <ligand>
        <name>ATP</name>
        <dbReference type="ChEBI" id="CHEBI:30616"/>
    </ligand>
</feature>
<dbReference type="Gene3D" id="3.30.930.10">
    <property type="entry name" value="Bira Bifunctional Protein, Domain 2"/>
    <property type="match status" value="1"/>
</dbReference>